<dbReference type="Gene3D" id="3.40.50.720">
    <property type="entry name" value="NAD(P)-binding Rossmann-like Domain"/>
    <property type="match status" value="1"/>
</dbReference>
<reference evidence="3" key="4">
    <citation type="submission" date="2025-09" db="UniProtKB">
        <authorList>
            <consortium name="Ensembl"/>
        </authorList>
    </citation>
    <scope>IDENTIFICATION</scope>
</reference>
<keyword evidence="2" id="KW-0472">Membrane</keyword>
<proteinExistence type="predicted"/>
<dbReference type="EMBL" id="EAAA01002509">
    <property type="status" value="NOT_ANNOTATED_CDS"/>
    <property type="molecule type" value="Genomic_DNA"/>
</dbReference>
<dbReference type="Pfam" id="PF00106">
    <property type="entry name" value="adh_short"/>
    <property type="match status" value="1"/>
</dbReference>
<evidence type="ECO:0000256" key="2">
    <source>
        <dbReference type="SAM" id="Phobius"/>
    </source>
</evidence>
<dbReference type="OMA" id="MDQVIGY"/>
<name>F6V879_CIOIN</name>
<reference evidence="3" key="3">
    <citation type="submission" date="2025-08" db="UniProtKB">
        <authorList>
            <consortium name="Ensembl"/>
        </authorList>
    </citation>
    <scope>IDENTIFICATION</scope>
</reference>
<dbReference type="PROSITE" id="PS00061">
    <property type="entry name" value="ADH_SHORT"/>
    <property type="match status" value="1"/>
</dbReference>
<keyword evidence="4" id="KW-1185">Reference proteome</keyword>
<dbReference type="InterPro" id="IPR020904">
    <property type="entry name" value="Sc_DH/Rdtase_CS"/>
</dbReference>
<accession>F6V879</accession>
<dbReference type="InterPro" id="IPR002347">
    <property type="entry name" value="SDR_fam"/>
</dbReference>
<feature type="transmembrane region" description="Helical" evidence="2">
    <location>
        <begin position="7"/>
        <end position="24"/>
    </location>
</feature>
<dbReference type="AlphaFoldDB" id="F6V879"/>
<dbReference type="GO" id="GO:0016491">
    <property type="term" value="F:oxidoreductase activity"/>
    <property type="evidence" value="ECO:0007669"/>
    <property type="project" value="UniProtKB-KW"/>
</dbReference>
<dbReference type="InterPro" id="IPR036291">
    <property type="entry name" value="NAD(P)-bd_dom_sf"/>
</dbReference>
<keyword evidence="1" id="KW-0560">Oxidoreductase</keyword>
<evidence type="ECO:0000313" key="3">
    <source>
        <dbReference type="Ensembl" id="ENSCINP00000010848.3"/>
    </source>
</evidence>
<dbReference type="PANTHER" id="PTHR44404:SF1">
    <property type="entry name" value="HYDROXYSTEROID 11-BETA-DEHYDROGENASE 1-LIKE PROTEIN"/>
    <property type="match status" value="1"/>
</dbReference>
<sequence length="297" mass="33052">FQVYIKHYKALFVIIVAIVTYSFIQPDDYDTSPGILKNKRVLITGASQNIGEELATQYAQSGAKIVITARREDKLKEVAAKCRKAGATSVDYIVADMADIEQVKNVVKDAVALLGGLDQLVLNHVTGLNHPGMWNNSQFNLDYAQNSAIVNYVSYIHLSTHAIPHLTESNGNLIVVSSLAGHVPTINTAIYGATKASLNHFYASLRLEMMASERDPYSITICMMGPIETDRSRWSKFPDKVNMKGNPIDDTAAQIIKAGTTRRSYLFIPWWTKYASAVKAIPSQLVDRMFLKIFYNK</sequence>
<evidence type="ECO:0000313" key="4">
    <source>
        <dbReference type="Proteomes" id="UP000008144"/>
    </source>
</evidence>
<organism evidence="3 4">
    <name type="scientific">Ciona intestinalis</name>
    <name type="common">Transparent sea squirt</name>
    <name type="synonym">Ascidia intestinalis</name>
    <dbReference type="NCBI Taxonomy" id="7719"/>
    <lineage>
        <taxon>Eukaryota</taxon>
        <taxon>Metazoa</taxon>
        <taxon>Chordata</taxon>
        <taxon>Tunicata</taxon>
        <taxon>Ascidiacea</taxon>
        <taxon>Phlebobranchia</taxon>
        <taxon>Cionidae</taxon>
        <taxon>Ciona</taxon>
    </lineage>
</organism>
<keyword evidence="2" id="KW-0812">Transmembrane</keyword>
<dbReference type="SUPFAM" id="SSF51735">
    <property type="entry name" value="NAD(P)-binding Rossmann-fold domains"/>
    <property type="match status" value="1"/>
</dbReference>
<reference evidence="4" key="1">
    <citation type="journal article" date="2002" name="Science">
        <title>The draft genome of Ciona intestinalis: insights into chordate and vertebrate origins.</title>
        <authorList>
            <person name="Dehal P."/>
            <person name="Satou Y."/>
            <person name="Campbell R.K."/>
            <person name="Chapman J."/>
            <person name="Degnan B."/>
            <person name="De Tomaso A."/>
            <person name="Davidson B."/>
            <person name="Di Gregorio A."/>
            <person name="Gelpke M."/>
            <person name="Goodstein D.M."/>
            <person name="Harafuji N."/>
            <person name="Hastings K.E."/>
            <person name="Ho I."/>
            <person name="Hotta K."/>
            <person name="Huang W."/>
            <person name="Kawashima T."/>
            <person name="Lemaire P."/>
            <person name="Martinez D."/>
            <person name="Meinertzhagen I.A."/>
            <person name="Necula S."/>
            <person name="Nonaka M."/>
            <person name="Putnam N."/>
            <person name="Rash S."/>
            <person name="Saiga H."/>
            <person name="Satake M."/>
            <person name="Terry A."/>
            <person name="Yamada L."/>
            <person name="Wang H.G."/>
            <person name="Awazu S."/>
            <person name="Azumi K."/>
            <person name="Boore J."/>
            <person name="Branno M."/>
            <person name="Chin-Bow S."/>
            <person name="DeSantis R."/>
            <person name="Doyle S."/>
            <person name="Francino P."/>
            <person name="Keys D.N."/>
            <person name="Haga S."/>
            <person name="Hayashi H."/>
            <person name="Hino K."/>
            <person name="Imai K.S."/>
            <person name="Inaba K."/>
            <person name="Kano S."/>
            <person name="Kobayashi K."/>
            <person name="Kobayashi M."/>
            <person name="Lee B.I."/>
            <person name="Makabe K.W."/>
            <person name="Manohar C."/>
            <person name="Matassi G."/>
            <person name="Medina M."/>
            <person name="Mochizuki Y."/>
            <person name="Mount S."/>
            <person name="Morishita T."/>
            <person name="Miura S."/>
            <person name="Nakayama A."/>
            <person name="Nishizaka S."/>
            <person name="Nomoto H."/>
            <person name="Ohta F."/>
            <person name="Oishi K."/>
            <person name="Rigoutsos I."/>
            <person name="Sano M."/>
            <person name="Sasaki A."/>
            <person name="Sasakura Y."/>
            <person name="Shoguchi E."/>
            <person name="Shin-i T."/>
            <person name="Spagnuolo A."/>
            <person name="Stainier D."/>
            <person name="Suzuki M.M."/>
            <person name="Tassy O."/>
            <person name="Takatori N."/>
            <person name="Tokuoka M."/>
            <person name="Yagi K."/>
            <person name="Yoshizaki F."/>
            <person name="Wada S."/>
            <person name="Zhang C."/>
            <person name="Hyatt P.D."/>
            <person name="Larimer F."/>
            <person name="Detter C."/>
            <person name="Doggett N."/>
            <person name="Glavina T."/>
            <person name="Hawkins T."/>
            <person name="Richardson P."/>
            <person name="Lucas S."/>
            <person name="Kohara Y."/>
            <person name="Levine M."/>
            <person name="Satoh N."/>
            <person name="Rokhsar D.S."/>
        </authorList>
    </citation>
    <scope>NUCLEOTIDE SEQUENCE [LARGE SCALE GENOMIC DNA]</scope>
</reference>
<protein>
    <submittedName>
        <fullName evidence="3">Uncharacterized protein</fullName>
    </submittedName>
</protein>
<keyword evidence="2" id="KW-1133">Transmembrane helix</keyword>
<dbReference type="GeneTree" id="ENSGT00940000162487"/>
<dbReference type="Proteomes" id="UP000008144">
    <property type="component" value="Chromosome 7"/>
</dbReference>
<dbReference type="PANTHER" id="PTHR44404">
    <property type="entry name" value="HYDROXYSTEROID DEHYDROGENASE 1M"/>
    <property type="match status" value="1"/>
</dbReference>
<dbReference type="InParanoid" id="F6V879"/>
<evidence type="ECO:0000256" key="1">
    <source>
        <dbReference type="ARBA" id="ARBA00023002"/>
    </source>
</evidence>
<reference evidence="3" key="2">
    <citation type="journal article" date="2008" name="Genome Biol.">
        <title>Improved genome assembly and evidence-based global gene model set for the chordate Ciona intestinalis: new insight into intron and operon populations.</title>
        <authorList>
            <person name="Satou Y."/>
            <person name="Mineta K."/>
            <person name="Ogasawara M."/>
            <person name="Sasakura Y."/>
            <person name="Shoguchi E."/>
            <person name="Ueno K."/>
            <person name="Yamada L."/>
            <person name="Matsumoto J."/>
            <person name="Wasserscheid J."/>
            <person name="Dewar K."/>
            <person name="Wiley G.B."/>
            <person name="Macmil S.L."/>
            <person name="Roe B.A."/>
            <person name="Zeller R.W."/>
            <person name="Hastings K.E."/>
            <person name="Lemaire P."/>
            <person name="Lindquist E."/>
            <person name="Endo T."/>
            <person name="Hotta K."/>
            <person name="Inaba K."/>
        </authorList>
    </citation>
    <scope>NUCLEOTIDE SEQUENCE [LARGE SCALE GENOMIC DNA]</scope>
    <source>
        <strain evidence="3">wild type</strain>
    </source>
</reference>
<dbReference type="Ensembl" id="ENSCINT00000010848.3">
    <property type="protein sequence ID" value="ENSCINP00000010848.3"/>
    <property type="gene ID" value="ENSCING00000011845.2"/>
</dbReference>
<dbReference type="PRINTS" id="PR00081">
    <property type="entry name" value="GDHRDH"/>
</dbReference>
<dbReference type="HOGENOM" id="CLU_010194_2_1_1"/>